<evidence type="ECO:0000256" key="3">
    <source>
        <dbReference type="ARBA" id="ARBA00022833"/>
    </source>
</evidence>
<dbReference type="KEGG" id="glz:GLAREA_09876"/>
<dbReference type="STRING" id="1116229.S3CSX8"/>
<dbReference type="Pfam" id="PF01753">
    <property type="entry name" value="zf-MYND"/>
    <property type="match status" value="1"/>
</dbReference>
<accession>S3CSX8</accession>
<evidence type="ECO:0000313" key="7">
    <source>
        <dbReference type="Proteomes" id="UP000016922"/>
    </source>
</evidence>
<dbReference type="EMBL" id="KE145368">
    <property type="protein sequence ID" value="EPE28755.1"/>
    <property type="molecule type" value="Genomic_DNA"/>
</dbReference>
<evidence type="ECO:0000256" key="4">
    <source>
        <dbReference type="PROSITE-ProRule" id="PRU00134"/>
    </source>
</evidence>
<evidence type="ECO:0000313" key="6">
    <source>
        <dbReference type="EMBL" id="EPE28755.1"/>
    </source>
</evidence>
<reference evidence="6 7" key="1">
    <citation type="journal article" date="2013" name="BMC Genomics">
        <title>Genomics-driven discovery of the pneumocandin biosynthetic gene cluster in the fungus Glarea lozoyensis.</title>
        <authorList>
            <person name="Chen L."/>
            <person name="Yue Q."/>
            <person name="Zhang X."/>
            <person name="Xiang M."/>
            <person name="Wang C."/>
            <person name="Li S."/>
            <person name="Che Y."/>
            <person name="Ortiz-Lopez F.J."/>
            <person name="Bills G.F."/>
            <person name="Liu X."/>
            <person name="An Z."/>
        </authorList>
    </citation>
    <scope>NUCLEOTIDE SEQUENCE [LARGE SCALE GENOMIC DNA]</scope>
    <source>
        <strain evidence="7">ATCC 20868 / MF5171</strain>
    </source>
</reference>
<proteinExistence type="predicted"/>
<dbReference type="OMA" id="KYHKHIC"/>
<organism evidence="6 7">
    <name type="scientific">Glarea lozoyensis (strain ATCC 20868 / MF5171)</name>
    <dbReference type="NCBI Taxonomy" id="1116229"/>
    <lineage>
        <taxon>Eukaryota</taxon>
        <taxon>Fungi</taxon>
        <taxon>Dikarya</taxon>
        <taxon>Ascomycota</taxon>
        <taxon>Pezizomycotina</taxon>
        <taxon>Leotiomycetes</taxon>
        <taxon>Helotiales</taxon>
        <taxon>Helotiaceae</taxon>
        <taxon>Glarea</taxon>
    </lineage>
</organism>
<protein>
    <submittedName>
        <fullName evidence="6">HIT/MYND zinc finger-like protein</fullName>
    </submittedName>
</protein>
<evidence type="ECO:0000256" key="2">
    <source>
        <dbReference type="ARBA" id="ARBA00022771"/>
    </source>
</evidence>
<evidence type="ECO:0000259" key="5">
    <source>
        <dbReference type="PROSITE" id="PS50865"/>
    </source>
</evidence>
<dbReference type="GeneID" id="19468923"/>
<dbReference type="SUPFAM" id="SSF144232">
    <property type="entry name" value="HIT/MYND zinc finger-like"/>
    <property type="match status" value="1"/>
</dbReference>
<feature type="domain" description="MYND-type" evidence="5">
    <location>
        <begin position="223"/>
        <end position="267"/>
    </location>
</feature>
<dbReference type="InterPro" id="IPR002893">
    <property type="entry name" value="Znf_MYND"/>
</dbReference>
<name>S3CSX8_GLAL2</name>
<dbReference type="RefSeq" id="XP_008084663.1">
    <property type="nucleotide sequence ID" value="XM_008086472.1"/>
</dbReference>
<keyword evidence="1" id="KW-0479">Metal-binding</keyword>
<keyword evidence="7" id="KW-1185">Reference proteome</keyword>
<keyword evidence="3" id="KW-0862">Zinc</keyword>
<dbReference type="Proteomes" id="UP000016922">
    <property type="component" value="Unassembled WGS sequence"/>
</dbReference>
<dbReference type="PROSITE" id="PS01360">
    <property type="entry name" value="ZF_MYND_1"/>
    <property type="match status" value="1"/>
</dbReference>
<sequence>MAPPNFPNGMPLDYIGYAALKYPAYAPAPFDVPTGNIVGALQRVPTGPQNHMTVQIASRYLDALIDYQLSDAPALRDPKSPEYYFSSALTLLNFMTGNPDVCKRIVAKPAIVNKVIDMLLEDGVEERMKAVPRPGGPHFPAASFDEDFGSALQFVSTNLLYKEEMQELHPRIQELIPRCRTWKKQYKHSRVKTISNASERIVDQIQGMDPDMISMVRGMQDRTLVCGVPSCRVTGPDGLTLCGTCRIQRYCGRDHQKADWKYHKHICKKGLNEAAVLKESGLD</sequence>
<dbReference type="GO" id="GO:0008270">
    <property type="term" value="F:zinc ion binding"/>
    <property type="evidence" value="ECO:0007669"/>
    <property type="project" value="UniProtKB-KW"/>
</dbReference>
<dbReference type="AlphaFoldDB" id="S3CSX8"/>
<evidence type="ECO:0000256" key="1">
    <source>
        <dbReference type="ARBA" id="ARBA00022723"/>
    </source>
</evidence>
<dbReference type="PROSITE" id="PS50865">
    <property type="entry name" value="ZF_MYND_2"/>
    <property type="match status" value="1"/>
</dbReference>
<dbReference type="Gene3D" id="6.10.140.2220">
    <property type="match status" value="1"/>
</dbReference>
<dbReference type="HOGENOM" id="CLU_076640_1_0_1"/>
<dbReference type="OrthoDB" id="432970at2759"/>
<keyword evidence="2 4" id="KW-0863">Zinc-finger</keyword>
<gene>
    <name evidence="6" type="ORF">GLAREA_09876</name>
</gene>